<dbReference type="Proteomes" id="UP000263900">
    <property type="component" value="Chromosome"/>
</dbReference>
<reference evidence="1 2" key="1">
    <citation type="submission" date="2018-09" db="EMBL/GenBank/DDBJ databases">
        <title>Genome sequencing of strain 6GH32-13.</title>
        <authorList>
            <person name="Weon H.-Y."/>
            <person name="Heo J."/>
            <person name="Kwon S.-W."/>
        </authorList>
    </citation>
    <scope>NUCLEOTIDE SEQUENCE [LARGE SCALE GENOMIC DNA]</scope>
    <source>
        <strain evidence="1 2">5GH32-13</strain>
    </source>
</reference>
<evidence type="ECO:0000313" key="1">
    <source>
        <dbReference type="EMBL" id="AXY77635.1"/>
    </source>
</evidence>
<dbReference type="KEGG" id="pseg:D3H65_28245"/>
<dbReference type="OrthoDB" id="668222at2"/>
<dbReference type="EMBL" id="CP032157">
    <property type="protein sequence ID" value="AXY77635.1"/>
    <property type="molecule type" value="Genomic_DNA"/>
</dbReference>
<dbReference type="AlphaFoldDB" id="A0A3B7N0T1"/>
<sequence length="466" mass="51444">MASLILADAVWLTSCQKKNAENETLPLNLISEAKVHFERNDKQLGPAFTGKSNAHELSNPRKYSRHWPRWQEAIVTEFMQGQAVMVPIEYSKPFLLTTTLSKNYSYPINAISKLLVYRDKKGILQSQVITYLPDSVFLKSGRNSFSGIIVVEDCDGILINMYLAHKDGTIKKARAIADKASSEVLLRIGESAAPVCLYTQGYNYSADDPEGVYWSELIGCSTYYPESPGPGPQPSGFDYSAVGSGGVGPSPVYTNFVVYSPTNPIGNIKDYFKCFINKPGSDYQYQIALCVSQPEPGYRTAWETINPFSNDNNPIYVGHTYLIITQVTPAQTIIRNVGFYPLNGVSPYSPSDQGVLNNDQNGSYDIKLTIRMTSSQFFTVLNYINQANSSIFQYNLNTNNCTTFAINALNSAGFGIPATRGTWHNGQGCNPGDLGEDIRSLPLTENMSRTTTYGTHLNKGSCLPIE</sequence>
<gene>
    <name evidence="1" type="ORF">D3H65_28245</name>
</gene>
<accession>A0A3B7N0T1</accession>
<organism evidence="1 2">
    <name type="scientific">Paraflavitalea soli</name>
    <dbReference type="NCBI Taxonomy" id="2315862"/>
    <lineage>
        <taxon>Bacteria</taxon>
        <taxon>Pseudomonadati</taxon>
        <taxon>Bacteroidota</taxon>
        <taxon>Chitinophagia</taxon>
        <taxon>Chitinophagales</taxon>
        <taxon>Chitinophagaceae</taxon>
        <taxon>Paraflavitalea</taxon>
    </lineage>
</organism>
<protein>
    <submittedName>
        <fullName evidence="1">Uncharacterized protein</fullName>
    </submittedName>
</protein>
<proteinExistence type="predicted"/>
<name>A0A3B7N0T1_9BACT</name>
<evidence type="ECO:0000313" key="2">
    <source>
        <dbReference type="Proteomes" id="UP000263900"/>
    </source>
</evidence>
<keyword evidence="2" id="KW-1185">Reference proteome</keyword>